<dbReference type="Gene3D" id="2.170.130.10">
    <property type="entry name" value="TonB-dependent receptor, plug domain"/>
    <property type="match status" value="1"/>
</dbReference>
<keyword evidence="3 10" id="KW-1134">Transmembrane beta strand</keyword>
<evidence type="ECO:0000256" key="11">
    <source>
        <dbReference type="RuleBase" id="RU003357"/>
    </source>
</evidence>
<comment type="subcellular location">
    <subcellularLocation>
        <location evidence="1 10">Cell outer membrane</location>
        <topology evidence="1 10">Multi-pass membrane protein</topology>
    </subcellularLocation>
</comment>
<feature type="signal peptide" evidence="12">
    <location>
        <begin position="1"/>
        <end position="18"/>
    </location>
</feature>
<evidence type="ECO:0000256" key="12">
    <source>
        <dbReference type="SAM" id="SignalP"/>
    </source>
</evidence>
<evidence type="ECO:0000313" key="15">
    <source>
        <dbReference type="EMBL" id="ATA79076.1"/>
    </source>
</evidence>
<keyword evidence="4 10" id="KW-0812">Transmembrane</keyword>
<dbReference type="EMBL" id="CP022383">
    <property type="protein sequence ID" value="ATA79076.1"/>
    <property type="molecule type" value="Genomic_DNA"/>
</dbReference>
<comment type="similarity">
    <text evidence="10 11">Belongs to the TonB-dependent receptor family.</text>
</comment>
<evidence type="ECO:0000256" key="9">
    <source>
        <dbReference type="ARBA" id="ARBA00023237"/>
    </source>
</evidence>
<sequence>MKNVLLYAAIAISTSAIAQQAESPLDSVISPAKPIQLDEVLVSSVRATKKLPVTFSNLSKEEIKTKNFGQQLPLLLGQLPNVVSYSEDGSGFGSSNMFVRGSDLYRTNVTINGVPLNDSESQGVFWYNLSDFASSAESIQLQRGVGTSSNGAGAFGASLNVLTDAVQEHASGELANFYGSYNTHKHSLKLSTGKLNDRFELSGRFSVIKSDGYRDRASSDLKSYFLQGAYSHGGTLIKGLVFGGKQSVYLTYLGVDKETLNSNRRYNPAGAYKDAAGNKRFYDNETDNYQQDHAQLHWTQQWNTAWHTQLSFHYTKGKGYWENYEKKKYSKVGLPKVLDGAGKEQEAYIIHQQGLNNDFWGTTFSANYQKDGVQLLFGGLLNRYEGAHYKDLLWAEKAPFVYGNRYSYEGLNTKEEAAGYGKLTWQFAPKWSLFADVQFRHVGYKANKYKVDESLNSFNPKAGLTFFLNEHNDLYVSYARATKEPNRSDYKSYYEALQDDPNAKKPIAEKLNDIELGWRLTTPKVRLNLNGYYMAYQDQLVLSGKLNSTGYPIRENVGKSYRAGVEADAMVQLSERWFWSPNLAFSKNLNRDYKSQDADVATRTISWGDTRISYSPDVVLGNTITFIPIDGFQIGLISKYVGAQYVDNTERDEAKLDAYFVNNLSLQYEWKPKSTFKSVLFSVMGNNIFNTKYTPYGDNGWGMVYIPAAEANYLAGVTLSF</sequence>
<dbReference type="GO" id="GO:0015344">
    <property type="term" value="F:siderophore uptake transmembrane transporter activity"/>
    <property type="evidence" value="ECO:0007669"/>
    <property type="project" value="TreeGrafter"/>
</dbReference>
<dbReference type="Pfam" id="PF00593">
    <property type="entry name" value="TonB_dep_Rec_b-barrel"/>
    <property type="match status" value="1"/>
</dbReference>
<dbReference type="PANTHER" id="PTHR30069:SF29">
    <property type="entry name" value="HEMOGLOBIN AND HEMOGLOBIN-HAPTOGLOBIN-BINDING PROTEIN 1-RELATED"/>
    <property type="match status" value="1"/>
</dbReference>
<dbReference type="PROSITE" id="PS52016">
    <property type="entry name" value="TONB_DEPENDENT_REC_3"/>
    <property type="match status" value="1"/>
</dbReference>
<dbReference type="GO" id="GO:0009279">
    <property type="term" value="C:cell outer membrane"/>
    <property type="evidence" value="ECO:0007669"/>
    <property type="project" value="UniProtKB-SubCell"/>
</dbReference>
<dbReference type="PANTHER" id="PTHR30069">
    <property type="entry name" value="TONB-DEPENDENT OUTER MEMBRANE RECEPTOR"/>
    <property type="match status" value="1"/>
</dbReference>
<evidence type="ECO:0000259" key="13">
    <source>
        <dbReference type="Pfam" id="PF00593"/>
    </source>
</evidence>
<feature type="domain" description="TonB-dependent receptor-like beta-barrel" evidence="13">
    <location>
        <begin position="254"/>
        <end position="687"/>
    </location>
</feature>
<dbReference type="RefSeq" id="WP_095901064.1">
    <property type="nucleotide sequence ID" value="NZ_CAURJM010000030.1"/>
</dbReference>
<dbReference type="Gene3D" id="2.40.170.20">
    <property type="entry name" value="TonB-dependent receptor, beta-barrel domain"/>
    <property type="match status" value="1"/>
</dbReference>
<reference evidence="16" key="1">
    <citation type="submission" date="2017-06" db="EMBL/GenBank/DDBJ databases">
        <title>Capnocytophaga spp. assemblies.</title>
        <authorList>
            <person name="Gulvik C.A."/>
        </authorList>
    </citation>
    <scope>NUCLEOTIDE SEQUENCE [LARGE SCALE GENOMIC DNA]</scope>
    <source>
        <strain evidence="16">H4486</strain>
    </source>
</reference>
<evidence type="ECO:0000256" key="7">
    <source>
        <dbReference type="ARBA" id="ARBA00023136"/>
    </source>
</evidence>
<evidence type="ECO:0000256" key="2">
    <source>
        <dbReference type="ARBA" id="ARBA00022448"/>
    </source>
</evidence>
<evidence type="ECO:0000256" key="10">
    <source>
        <dbReference type="PROSITE-ProRule" id="PRU01360"/>
    </source>
</evidence>
<feature type="domain" description="TonB-dependent receptor plug" evidence="14">
    <location>
        <begin position="49"/>
        <end position="157"/>
    </location>
</feature>
<keyword evidence="6 11" id="KW-0798">TonB box</keyword>
<protein>
    <submittedName>
        <fullName evidence="15">TonB-dependent receptor</fullName>
    </submittedName>
</protein>
<name>A0A250F521_CAPSP</name>
<feature type="chain" id="PRO_5012693364" evidence="12">
    <location>
        <begin position="19"/>
        <end position="721"/>
    </location>
</feature>
<dbReference type="AlphaFoldDB" id="A0A250F521"/>
<gene>
    <name evidence="15" type="ORF">CGC59_04985</name>
</gene>
<dbReference type="Proteomes" id="UP000217334">
    <property type="component" value="Chromosome"/>
</dbReference>
<keyword evidence="8 15" id="KW-0675">Receptor</keyword>
<dbReference type="SUPFAM" id="SSF56935">
    <property type="entry name" value="Porins"/>
    <property type="match status" value="1"/>
</dbReference>
<dbReference type="InterPro" id="IPR012910">
    <property type="entry name" value="Plug_dom"/>
</dbReference>
<evidence type="ECO:0000313" key="16">
    <source>
        <dbReference type="Proteomes" id="UP000217334"/>
    </source>
</evidence>
<dbReference type="Pfam" id="PF07715">
    <property type="entry name" value="Plug"/>
    <property type="match status" value="1"/>
</dbReference>
<dbReference type="InterPro" id="IPR037066">
    <property type="entry name" value="Plug_dom_sf"/>
</dbReference>
<dbReference type="InterPro" id="IPR000531">
    <property type="entry name" value="Beta-barrel_TonB"/>
</dbReference>
<keyword evidence="7 10" id="KW-0472">Membrane</keyword>
<organism evidence="15 16">
    <name type="scientific">Capnocytophaga sputigena</name>
    <dbReference type="NCBI Taxonomy" id="1019"/>
    <lineage>
        <taxon>Bacteria</taxon>
        <taxon>Pseudomonadati</taxon>
        <taxon>Bacteroidota</taxon>
        <taxon>Flavobacteriia</taxon>
        <taxon>Flavobacteriales</taxon>
        <taxon>Flavobacteriaceae</taxon>
        <taxon>Capnocytophaga</taxon>
    </lineage>
</organism>
<dbReference type="InterPro" id="IPR036942">
    <property type="entry name" value="Beta-barrel_TonB_sf"/>
</dbReference>
<dbReference type="InterPro" id="IPR039426">
    <property type="entry name" value="TonB-dep_rcpt-like"/>
</dbReference>
<proteinExistence type="inferred from homology"/>
<keyword evidence="2 10" id="KW-0813">Transport</keyword>
<evidence type="ECO:0000256" key="3">
    <source>
        <dbReference type="ARBA" id="ARBA00022452"/>
    </source>
</evidence>
<evidence type="ECO:0000256" key="5">
    <source>
        <dbReference type="ARBA" id="ARBA00022729"/>
    </source>
</evidence>
<evidence type="ECO:0000256" key="8">
    <source>
        <dbReference type="ARBA" id="ARBA00023170"/>
    </source>
</evidence>
<dbReference type="GO" id="GO:0044718">
    <property type="term" value="P:siderophore transmembrane transport"/>
    <property type="evidence" value="ECO:0007669"/>
    <property type="project" value="TreeGrafter"/>
</dbReference>
<accession>A0A250F521</accession>
<evidence type="ECO:0000256" key="1">
    <source>
        <dbReference type="ARBA" id="ARBA00004571"/>
    </source>
</evidence>
<keyword evidence="5 12" id="KW-0732">Signal</keyword>
<keyword evidence="9 10" id="KW-0998">Cell outer membrane</keyword>
<evidence type="ECO:0000256" key="4">
    <source>
        <dbReference type="ARBA" id="ARBA00022692"/>
    </source>
</evidence>
<evidence type="ECO:0000256" key="6">
    <source>
        <dbReference type="ARBA" id="ARBA00023077"/>
    </source>
</evidence>
<evidence type="ECO:0000259" key="14">
    <source>
        <dbReference type="Pfam" id="PF07715"/>
    </source>
</evidence>